<evidence type="ECO:0000256" key="1">
    <source>
        <dbReference type="SAM" id="MobiDB-lite"/>
    </source>
</evidence>
<sequence>MDENPEFEMDNAVGLLPKLVYQSQGMESVRESTSRTSISSLKPDILLFSIVNFILLNKGAGKVPRNFKSILGIVKSLIGGISINLKGQRQAEEFDFNNNRVKTEAHSLVSKSLKRIKIYADEKGSSSSSCSSNTETEIGKEPRTGLKLSLTSKRIRESKSFIPKISHMLSLKVSNDRRIGSVPEVVLKESYSVYARQGRTGCIDKSMNPPPSSVDEKESVAVPHFFRRVRSSGESGRRGVVLCCTSTG</sequence>
<dbReference type="Proteomes" id="UP001151760">
    <property type="component" value="Unassembled WGS sequence"/>
</dbReference>
<reference evidence="2" key="1">
    <citation type="journal article" date="2022" name="Int. J. Mol. Sci.">
        <title>Draft Genome of Tanacetum Coccineum: Genomic Comparison of Closely Related Tanacetum-Family Plants.</title>
        <authorList>
            <person name="Yamashiro T."/>
            <person name="Shiraishi A."/>
            <person name="Nakayama K."/>
            <person name="Satake H."/>
        </authorList>
    </citation>
    <scope>NUCLEOTIDE SEQUENCE</scope>
</reference>
<proteinExistence type="predicted"/>
<feature type="region of interest" description="Disordered" evidence="1">
    <location>
        <begin position="123"/>
        <end position="143"/>
    </location>
</feature>
<name>A0ABQ5DNE7_9ASTR</name>
<gene>
    <name evidence="2" type="ORF">Tco_0940590</name>
</gene>
<dbReference type="EMBL" id="BQNB010015498">
    <property type="protein sequence ID" value="GJT40725.1"/>
    <property type="molecule type" value="Genomic_DNA"/>
</dbReference>
<evidence type="ECO:0000313" key="2">
    <source>
        <dbReference type="EMBL" id="GJT40725.1"/>
    </source>
</evidence>
<accession>A0ABQ5DNE7</accession>
<keyword evidence="3" id="KW-1185">Reference proteome</keyword>
<comment type="caution">
    <text evidence="2">The sequence shown here is derived from an EMBL/GenBank/DDBJ whole genome shotgun (WGS) entry which is preliminary data.</text>
</comment>
<protein>
    <submittedName>
        <fullName evidence="2">Uncharacterized protein</fullName>
    </submittedName>
</protein>
<organism evidence="2 3">
    <name type="scientific">Tanacetum coccineum</name>
    <dbReference type="NCBI Taxonomy" id="301880"/>
    <lineage>
        <taxon>Eukaryota</taxon>
        <taxon>Viridiplantae</taxon>
        <taxon>Streptophyta</taxon>
        <taxon>Embryophyta</taxon>
        <taxon>Tracheophyta</taxon>
        <taxon>Spermatophyta</taxon>
        <taxon>Magnoliopsida</taxon>
        <taxon>eudicotyledons</taxon>
        <taxon>Gunneridae</taxon>
        <taxon>Pentapetalae</taxon>
        <taxon>asterids</taxon>
        <taxon>campanulids</taxon>
        <taxon>Asterales</taxon>
        <taxon>Asteraceae</taxon>
        <taxon>Asteroideae</taxon>
        <taxon>Anthemideae</taxon>
        <taxon>Anthemidinae</taxon>
        <taxon>Tanacetum</taxon>
    </lineage>
</organism>
<reference evidence="2" key="2">
    <citation type="submission" date="2022-01" db="EMBL/GenBank/DDBJ databases">
        <authorList>
            <person name="Yamashiro T."/>
            <person name="Shiraishi A."/>
            <person name="Satake H."/>
            <person name="Nakayama K."/>
        </authorList>
    </citation>
    <scope>NUCLEOTIDE SEQUENCE</scope>
</reference>
<evidence type="ECO:0000313" key="3">
    <source>
        <dbReference type="Proteomes" id="UP001151760"/>
    </source>
</evidence>